<dbReference type="Proteomes" id="UP000265560">
    <property type="component" value="Chromosome"/>
</dbReference>
<dbReference type="InterPro" id="IPR000792">
    <property type="entry name" value="Tscrpt_reg_LuxR_C"/>
</dbReference>
<dbReference type="InterPro" id="IPR036388">
    <property type="entry name" value="WH-like_DNA-bd_sf"/>
</dbReference>
<dbReference type="EMBL" id="CP032419">
    <property type="protein sequence ID" value="AYC33964.1"/>
    <property type="molecule type" value="Genomic_DNA"/>
</dbReference>
<dbReference type="InterPro" id="IPR016032">
    <property type="entry name" value="Sig_transdc_resp-reg_C-effctor"/>
</dbReference>
<keyword evidence="3" id="KW-1185">Reference proteome</keyword>
<accession>A0A385Z5C0</accession>
<protein>
    <submittedName>
        <fullName evidence="2">Helix-turn-helix transcriptional regulator</fullName>
    </submittedName>
</protein>
<dbReference type="AlphaFoldDB" id="A0A385Z5C0"/>
<evidence type="ECO:0000313" key="3">
    <source>
        <dbReference type="Proteomes" id="UP000265560"/>
    </source>
</evidence>
<dbReference type="OrthoDB" id="5497412at2"/>
<reference evidence="3" key="1">
    <citation type="submission" date="2018-09" db="EMBL/GenBank/DDBJ databases">
        <authorList>
            <person name="Zhu H."/>
        </authorList>
    </citation>
    <scope>NUCLEOTIDE SEQUENCE [LARGE SCALE GENOMIC DNA]</scope>
    <source>
        <strain evidence="3">K2W31S-8</strain>
    </source>
</reference>
<dbReference type="PROSITE" id="PS50043">
    <property type="entry name" value="HTH_LUXR_2"/>
    <property type="match status" value="1"/>
</dbReference>
<name>A0A385Z5C0_9PSED</name>
<dbReference type="GO" id="GO:0006355">
    <property type="term" value="P:regulation of DNA-templated transcription"/>
    <property type="evidence" value="ECO:0007669"/>
    <property type="project" value="InterPro"/>
</dbReference>
<dbReference type="KEGG" id="pcav:D3880_17070"/>
<sequence length="425" mass="46816">MCLAQARRQAVEKLTLSVQALAAMGLDLAEYDRVIGEFYDGALDPKHMAHPLRHVRELFQANYVTLILRVPEQPDMGLMIAAGDFKDEGEVSYQVYPQTMNPFINQPMDRVFTVDDVMSESEWEHSAYFKQVCSQQGVFHVMGANISTPEGGNFRFRITRPKSAPKFSAAECALCEMFLPHLRRALHMHNLLDRSESLGELYAQAISRLSVATIVLDESGSVLKVNPVAKEILDLSDGLKLVGGRLEATYPSDNRELQRLVRNAFAREGEEGRAVAEAMSVARPSGQVSFGLVVEAIPSLDWAEGKGKPAAVVYIRDAVGKSIASEVVTKQLFNLTRAETALAMELANGLSLEEAAEVLNVRRNTARAHLRSIFSKTGVRRQTELVRILLNSVVALGKPKLALLAAADKVEAPELHLAHSERRSA</sequence>
<dbReference type="SMART" id="SM00421">
    <property type="entry name" value="HTH_LUXR"/>
    <property type="match status" value="1"/>
</dbReference>
<dbReference type="Gene3D" id="3.30.450.20">
    <property type="entry name" value="PAS domain"/>
    <property type="match status" value="1"/>
</dbReference>
<feature type="domain" description="HTH luxR-type" evidence="1">
    <location>
        <begin position="328"/>
        <end position="393"/>
    </location>
</feature>
<dbReference type="Gene3D" id="1.10.10.10">
    <property type="entry name" value="Winged helix-like DNA-binding domain superfamily/Winged helix DNA-binding domain"/>
    <property type="match status" value="1"/>
</dbReference>
<dbReference type="GO" id="GO:0003677">
    <property type="term" value="F:DNA binding"/>
    <property type="evidence" value="ECO:0007669"/>
    <property type="project" value="InterPro"/>
</dbReference>
<gene>
    <name evidence="2" type="ORF">D3880_17070</name>
</gene>
<evidence type="ECO:0000259" key="1">
    <source>
        <dbReference type="PROSITE" id="PS50043"/>
    </source>
</evidence>
<proteinExistence type="predicted"/>
<organism evidence="2 3">
    <name type="scientific">Pseudomonas cavernae</name>
    <dbReference type="NCBI Taxonomy" id="2320867"/>
    <lineage>
        <taxon>Bacteria</taxon>
        <taxon>Pseudomonadati</taxon>
        <taxon>Pseudomonadota</taxon>
        <taxon>Gammaproteobacteria</taxon>
        <taxon>Pseudomonadales</taxon>
        <taxon>Pseudomonadaceae</taxon>
        <taxon>Pseudomonas</taxon>
    </lineage>
</organism>
<evidence type="ECO:0000313" key="2">
    <source>
        <dbReference type="EMBL" id="AYC33964.1"/>
    </source>
</evidence>
<dbReference type="SUPFAM" id="SSF46894">
    <property type="entry name" value="C-terminal effector domain of the bipartite response regulators"/>
    <property type="match status" value="1"/>
</dbReference>